<accession>A0A8T0HTM8</accession>
<gene>
    <name evidence="1" type="ORF">KC19_VG238000</name>
</gene>
<name>A0A8T0HTM8_CERPU</name>
<evidence type="ECO:0000313" key="2">
    <source>
        <dbReference type="Proteomes" id="UP000822688"/>
    </source>
</evidence>
<proteinExistence type="predicted"/>
<comment type="caution">
    <text evidence="1">The sequence shown here is derived from an EMBL/GenBank/DDBJ whole genome shotgun (WGS) entry which is preliminary data.</text>
</comment>
<sequence>MLLLDDASLFLNTCTRNGIQGFLSACEAITSNPCPASFTEKSKSSNMLELLKLL</sequence>
<dbReference type="EMBL" id="CM026426">
    <property type="protein sequence ID" value="KAG0574147.1"/>
    <property type="molecule type" value="Genomic_DNA"/>
</dbReference>
<reference evidence="1" key="1">
    <citation type="submission" date="2020-06" db="EMBL/GenBank/DDBJ databases">
        <title>WGS assembly of Ceratodon purpureus strain R40.</title>
        <authorList>
            <person name="Carey S.B."/>
            <person name="Jenkins J."/>
            <person name="Shu S."/>
            <person name="Lovell J.T."/>
            <person name="Sreedasyam A."/>
            <person name="Maumus F."/>
            <person name="Tiley G.P."/>
            <person name="Fernandez-Pozo N."/>
            <person name="Barry K."/>
            <person name="Chen C."/>
            <person name="Wang M."/>
            <person name="Lipzen A."/>
            <person name="Daum C."/>
            <person name="Saski C.A."/>
            <person name="Payton A.C."/>
            <person name="Mcbreen J.C."/>
            <person name="Conrad R.E."/>
            <person name="Kollar L.M."/>
            <person name="Olsson S."/>
            <person name="Huttunen S."/>
            <person name="Landis J.B."/>
            <person name="Wickett N.J."/>
            <person name="Johnson M.G."/>
            <person name="Rensing S.A."/>
            <person name="Grimwood J."/>
            <person name="Schmutz J."/>
            <person name="Mcdaniel S.F."/>
        </authorList>
    </citation>
    <scope>NUCLEOTIDE SEQUENCE</scope>
    <source>
        <strain evidence="1">R40</strain>
    </source>
</reference>
<evidence type="ECO:0000313" key="1">
    <source>
        <dbReference type="EMBL" id="KAG0574147.1"/>
    </source>
</evidence>
<keyword evidence="2" id="KW-1185">Reference proteome</keyword>
<dbReference type="AlphaFoldDB" id="A0A8T0HTM8"/>
<organism evidence="1 2">
    <name type="scientific">Ceratodon purpureus</name>
    <name type="common">Fire moss</name>
    <name type="synonym">Dicranum purpureum</name>
    <dbReference type="NCBI Taxonomy" id="3225"/>
    <lineage>
        <taxon>Eukaryota</taxon>
        <taxon>Viridiplantae</taxon>
        <taxon>Streptophyta</taxon>
        <taxon>Embryophyta</taxon>
        <taxon>Bryophyta</taxon>
        <taxon>Bryophytina</taxon>
        <taxon>Bryopsida</taxon>
        <taxon>Dicranidae</taxon>
        <taxon>Pseudoditrichales</taxon>
        <taxon>Ditrichaceae</taxon>
        <taxon>Ceratodon</taxon>
    </lineage>
</organism>
<dbReference type="Proteomes" id="UP000822688">
    <property type="component" value="Chromosome V"/>
</dbReference>
<protein>
    <submittedName>
        <fullName evidence="1">Uncharacterized protein</fullName>
    </submittedName>
</protein>